<protein>
    <submittedName>
        <fullName evidence="2">Uncharacterized protein</fullName>
    </submittedName>
</protein>
<feature type="compositionally biased region" description="Basic and acidic residues" evidence="1">
    <location>
        <begin position="12"/>
        <end position="27"/>
    </location>
</feature>
<evidence type="ECO:0000313" key="2">
    <source>
        <dbReference type="EMBL" id="KAG9354397.1"/>
    </source>
</evidence>
<dbReference type="InterPro" id="IPR036249">
    <property type="entry name" value="Thioredoxin-like_sf"/>
</dbReference>
<dbReference type="PROSITE" id="PS51354">
    <property type="entry name" value="GLUTAREDOXIN_2"/>
    <property type="match status" value="1"/>
</dbReference>
<evidence type="ECO:0000256" key="1">
    <source>
        <dbReference type="SAM" id="MobiDB-lite"/>
    </source>
</evidence>
<dbReference type="Proteomes" id="UP000824540">
    <property type="component" value="Unassembled WGS sequence"/>
</dbReference>
<feature type="region of interest" description="Disordered" evidence="1">
    <location>
        <begin position="1"/>
        <end position="27"/>
    </location>
</feature>
<reference evidence="2" key="1">
    <citation type="thesis" date="2021" institute="BYU ScholarsArchive" country="Provo, UT, USA">
        <title>Applications of and Algorithms for Genome Assembly and Genomic Analyses with an Emphasis on Marine Teleosts.</title>
        <authorList>
            <person name="Pickett B.D."/>
        </authorList>
    </citation>
    <scope>NUCLEOTIDE SEQUENCE</scope>
    <source>
        <strain evidence="2">HI-2016</strain>
    </source>
</reference>
<accession>A0A8T2PSK7</accession>
<dbReference type="AlphaFoldDB" id="A0A8T2PSK7"/>
<dbReference type="Gene3D" id="3.40.30.10">
    <property type="entry name" value="Glutaredoxin"/>
    <property type="match status" value="1"/>
</dbReference>
<comment type="caution">
    <text evidence="2">The sequence shown here is derived from an EMBL/GenBank/DDBJ whole genome shotgun (WGS) entry which is preliminary data.</text>
</comment>
<dbReference type="EMBL" id="JAFBMS010000002">
    <property type="protein sequence ID" value="KAG9354397.1"/>
    <property type="molecule type" value="Genomic_DNA"/>
</dbReference>
<evidence type="ECO:0000313" key="3">
    <source>
        <dbReference type="Proteomes" id="UP000824540"/>
    </source>
</evidence>
<sequence>MRRKRESMRWLGEGERARERKGERERERRIGVQKDMGSIMDYGLSERKDWSWHYEGTNHFGIVCEREVPRVFVGEQCVGGGSDIAELDQSGRLDGILQSIGALQASEPDHKTAQKAFCWSCLFQLSAF</sequence>
<proteinExistence type="predicted"/>
<name>A0A8T2PSK7_9TELE</name>
<keyword evidence="3" id="KW-1185">Reference proteome</keyword>
<dbReference type="OrthoDB" id="418495at2759"/>
<organism evidence="2 3">
    <name type="scientific">Albula glossodonta</name>
    <name type="common">roundjaw bonefish</name>
    <dbReference type="NCBI Taxonomy" id="121402"/>
    <lineage>
        <taxon>Eukaryota</taxon>
        <taxon>Metazoa</taxon>
        <taxon>Chordata</taxon>
        <taxon>Craniata</taxon>
        <taxon>Vertebrata</taxon>
        <taxon>Euteleostomi</taxon>
        <taxon>Actinopterygii</taxon>
        <taxon>Neopterygii</taxon>
        <taxon>Teleostei</taxon>
        <taxon>Albuliformes</taxon>
        <taxon>Albulidae</taxon>
        <taxon>Albula</taxon>
    </lineage>
</organism>
<dbReference type="SUPFAM" id="SSF52833">
    <property type="entry name" value="Thioredoxin-like"/>
    <property type="match status" value="1"/>
</dbReference>
<gene>
    <name evidence="2" type="ORF">JZ751_001105</name>
</gene>